<dbReference type="OrthoDB" id="8281972at2"/>
<accession>A0A037ZH65</accession>
<protein>
    <recommendedName>
        <fullName evidence="4">Response regulatory domain-containing protein</fullName>
    </recommendedName>
</protein>
<evidence type="ECO:0000259" key="4">
    <source>
        <dbReference type="PROSITE" id="PS50110"/>
    </source>
</evidence>
<dbReference type="InterPro" id="IPR027417">
    <property type="entry name" value="P-loop_NTPase"/>
</dbReference>
<dbReference type="Pfam" id="PF13614">
    <property type="entry name" value="AAA_31"/>
    <property type="match status" value="1"/>
</dbReference>
<dbReference type="InterPro" id="IPR025669">
    <property type="entry name" value="AAA_dom"/>
</dbReference>
<dbReference type="EMBL" id="JFKE01000005">
    <property type="protein sequence ID" value="KAJ54939.1"/>
    <property type="molecule type" value="Genomic_DNA"/>
</dbReference>
<evidence type="ECO:0000256" key="2">
    <source>
        <dbReference type="ARBA" id="ARBA00022840"/>
    </source>
</evidence>
<proteinExistence type="predicted"/>
<dbReference type="GO" id="GO:0051782">
    <property type="term" value="P:negative regulation of cell division"/>
    <property type="evidence" value="ECO:0007669"/>
    <property type="project" value="TreeGrafter"/>
</dbReference>
<dbReference type="AlphaFoldDB" id="A0A037ZH65"/>
<keyword evidence="2" id="KW-0067">ATP-binding</keyword>
<evidence type="ECO:0000256" key="3">
    <source>
        <dbReference type="PROSITE-ProRule" id="PRU00169"/>
    </source>
</evidence>
<dbReference type="PANTHER" id="PTHR43384">
    <property type="entry name" value="SEPTUM SITE-DETERMINING PROTEIN MIND HOMOLOG, CHLOROPLASTIC-RELATED"/>
    <property type="match status" value="1"/>
</dbReference>
<keyword evidence="1" id="KW-0547">Nucleotide-binding</keyword>
<evidence type="ECO:0000256" key="1">
    <source>
        <dbReference type="ARBA" id="ARBA00022741"/>
    </source>
</evidence>
<gene>
    <name evidence="5" type="ORF">ACMU_14350</name>
</gene>
<feature type="modified residue" description="4-aspartylphosphate" evidence="3">
    <location>
        <position position="68"/>
    </location>
</feature>
<dbReference type="PROSITE" id="PS50110">
    <property type="entry name" value="RESPONSE_REGULATORY"/>
    <property type="match status" value="1"/>
</dbReference>
<dbReference type="GO" id="GO:0005524">
    <property type="term" value="F:ATP binding"/>
    <property type="evidence" value="ECO:0007669"/>
    <property type="project" value="UniProtKB-KW"/>
</dbReference>
<dbReference type="GO" id="GO:0009898">
    <property type="term" value="C:cytoplasmic side of plasma membrane"/>
    <property type="evidence" value="ECO:0007669"/>
    <property type="project" value="TreeGrafter"/>
</dbReference>
<feature type="domain" description="Response regulatory" evidence="4">
    <location>
        <begin position="16"/>
        <end position="135"/>
    </location>
</feature>
<name>A0A037ZH65_9RHOB</name>
<reference evidence="5 6" key="1">
    <citation type="submission" date="2014-03" db="EMBL/GenBank/DDBJ databases">
        <title>Draft Genome Sequence of Actibacterium mucosum KCTC 23349, a Marine Alphaproteobacterium with Complex Ionic Requirements Isolated from Mediterranean Seawater at Malvarrosa Beach, Valencia, Spain.</title>
        <authorList>
            <person name="Arahal D.R."/>
            <person name="Shao Z."/>
            <person name="Lai Q."/>
            <person name="Pujalte M.J."/>
        </authorList>
    </citation>
    <scope>NUCLEOTIDE SEQUENCE [LARGE SCALE GENOMIC DNA]</scope>
    <source>
        <strain evidence="5 6">KCTC 23349</strain>
    </source>
</reference>
<evidence type="ECO:0000313" key="6">
    <source>
        <dbReference type="Proteomes" id="UP000026249"/>
    </source>
</evidence>
<dbReference type="GO" id="GO:0005829">
    <property type="term" value="C:cytosol"/>
    <property type="evidence" value="ECO:0007669"/>
    <property type="project" value="TreeGrafter"/>
</dbReference>
<comment type="caution">
    <text evidence="5">The sequence shown here is derived from an EMBL/GenBank/DDBJ whole genome shotgun (WGS) entry which is preliminary data.</text>
</comment>
<dbReference type="GO" id="GO:0016887">
    <property type="term" value="F:ATP hydrolysis activity"/>
    <property type="evidence" value="ECO:0007669"/>
    <property type="project" value="TreeGrafter"/>
</dbReference>
<evidence type="ECO:0000313" key="5">
    <source>
        <dbReference type="EMBL" id="KAJ54939.1"/>
    </source>
</evidence>
<dbReference type="InterPro" id="IPR001789">
    <property type="entry name" value="Sig_transdc_resp-reg_receiver"/>
</dbReference>
<dbReference type="Proteomes" id="UP000026249">
    <property type="component" value="Unassembled WGS sequence"/>
</dbReference>
<dbReference type="Gene3D" id="3.40.50.300">
    <property type="entry name" value="P-loop containing nucleotide triphosphate hydrolases"/>
    <property type="match status" value="1"/>
</dbReference>
<keyword evidence="3" id="KW-0597">Phosphoprotein</keyword>
<dbReference type="RefSeq" id="WP_035260062.1">
    <property type="nucleotide sequence ID" value="NZ_JFKE01000005.1"/>
</dbReference>
<sequence>MTALTKGKHAETGHSVLIVSEDQRFIQDVQGRFFQKNGDAVASEPRGFHGINGRGANLAYAKDVVVFDPHPDDPKEVEALGKLLAKRGADTVFLGLSSDEMSILQARRLRDVGVDEVLPLSISEQELSDVIDDTLASRRRAPFPGATSGAPGSVISVVQARGGIGATTVAVNLACELRNTRRDRRSDMPRVALLDLDIQFGNAGVFLDLEDNGAMRAMVEDRVTPDVPYLHKMVQRHESGVDVISAPAGVIPLSALENDAVAGLMDALAQRYDYVVVDLPRALVDWLEPVIKRTSLLHVVTDLSVPSVRHAKRLIEFYEEVQMGLKVDVIINRENKPMVRMGQWRDAETVLERKFVHWLPDGAKMARKAADMGQPVRKVARLAPLSRALTRLARDTAAAVRESGQEEKLKRG</sequence>
<organism evidence="5 6">
    <name type="scientific">Actibacterium mucosum KCTC 23349</name>
    <dbReference type="NCBI Taxonomy" id="1454373"/>
    <lineage>
        <taxon>Bacteria</taxon>
        <taxon>Pseudomonadati</taxon>
        <taxon>Pseudomonadota</taxon>
        <taxon>Alphaproteobacteria</taxon>
        <taxon>Rhodobacterales</taxon>
        <taxon>Roseobacteraceae</taxon>
        <taxon>Actibacterium</taxon>
    </lineage>
</organism>
<dbReference type="STRING" id="1454373.ACMU_14350"/>
<keyword evidence="6" id="KW-1185">Reference proteome</keyword>
<dbReference type="SUPFAM" id="SSF52540">
    <property type="entry name" value="P-loop containing nucleoside triphosphate hydrolases"/>
    <property type="match status" value="1"/>
</dbReference>
<dbReference type="GO" id="GO:0000160">
    <property type="term" value="P:phosphorelay signal transduction system"/>
    <property type="evidence" value="ECO:0007669"/>
    <property type="project" value="InterPro"/>
</dbReference>
<dbReference type="InterPro" id="IPR050625">
    <property type="entry name" value="ParA/MinD_ATPase"/>
</dbReference>
<dbReference type="PANTHER" id="PTHR43384:SF6">
    <property type="entry name" value="SEPTUM SITE-DETERMINING PROTEIN MIND HOMOLOG, CHLOROPLASTIC"/>
    <property type="match status" value="1"/>
</dbReference>